<proteinExistence type="inferred from homology"/>
<dbReference type="PANTHER" id="PTHR43649:SF31">
    <property type="entry name" value="SN-GLYCEROL-3-PHOSPHATE-BINDING PERIPLASMIC PROTEIN UGPB"/>
    <property type="match status" value="1"/>
</dbReference>
<keyword evidence="5" id="KW-0813">Transport</keyword>
<comment type="caution">
    <text evidence="9">The sequence shown here is derived from an EMBL/GenBank/DDBJ whole genome shotgun (WGS) entry which is preliminary data.</text>
</comment>
<evidence type="ECO:0000256" key="1">
    <source>
        <dbReference type="ARBA" id="ARBA00004418"/>
    </source>
</evidence>
<dbReference type="Gene3D" id="3.40.190.10">
    <property type="entry name" value="Periplasmic binding protein-like II"/>
    <property type="match status" value="2"/>
</dbReference>
<dbReference type="OrthoDB" id="9762335at2"/>
<name>A0A0A0D6L7_9PROT</name>
<dbReference type="GO" id="GO:0042597">
    <property type="term" value="C:periplasmic space"/>
    <property type="evidence" value="ECO:0007669"/>
    <property type="project" value="UniProtKB-SubCell"/>
</dbReference>
<evidence type="ECO:0000256" key="4">
    <source>
        <dbReference type="ARBA" id="ARBA00017470"/>
    </source>
</evidence>
<accession>A0A0A0D6L7</accession>
<dbReference type="Proteomes" id="UP000029995">
    <property type="component" value="Unassembled WGS sequence"/>
</dbReference>
<evidence type="ECO:0000313" key="9">
    <source>
        <dbReference type="EMBL" id="KGM33739.1"/>
    </source>
</evidence>
<sequence>MTVVTKLSAAAFALAAAAVFAQPAQAAERTKFEFWYGLTGDLEQRVQDTCKRFNDSQADFEITCVGQGGYPNAVQNAIAAYRAQKQPTVVQVFDAGTLDLMLSGAYVPARKLMADNGYDIKWDDYFGGIANYYATSKGELMSFPYNSSTALFYWNKDAFAKIGRDKGPETWEDVEQIARQLKAAGYDCPLAFNFDPWPTLEQFSAIHNQPIASKNNGYDGLDAELVFNKTKFVDHVAFIKKMYDEGLFVLKTKEGGQDVVPAFASGTCQMTQSSVADHGTIGKLAAPDMHWDVVKLPVWAGTERKNSLVGGASLWVLAGKSEGEYKGAAAFLNFLAQPSSVEWWSTVTGYIPVTNSGFQAMKAEGFYDKAPYKGRELAIESLTFTPTTPVSRGIRLGGYIQIRKEVQDALQAIIAGKVSVQDGLDQAVERGNAILRRFEKTYAGKQLL</sequence>
<dbReference type="InterPro" id="IPR050490">
    <property type="entry name" value="Bact_solute-bd_prot1"/>
</dbReference>
<comment type="subcellular location">
    <subcellularLocation>
        <location evidence="1">Periplasm</location>
    </subcellularLocation>
</comment>
<organism evidence="9 10">
    <name type="scientific">Inquilinus limosus MP06</name>
    <dbReference type="NCBI Taxonomy" id="1398085"/>
    <lineage>
        <taxon>Bacteria</taxon>
        <taxon>Pseudomonadati</taxon>
        <taxon>Pseudomonadota</taxon>
        <taxon>Alphaproteobacteria</taxon>
        <taxon>Rhodospirillales</taxon>
        <taxon>Rhodospirillaceae</taxon>
        <taxon>Inquilinus</taxon>
    </lineage>
</organism>
<comment type="similarity">
    <text evidence="2">Belongs to the bacterial solute-binding protein 1 family.</text>
</comment>
<dbReference type="RefSeq" id="WP_034837619.1">
    <property type="nucleotide sequence ID" value="NZ_JANX01000153.1"/>
</dbReference>
<gene>
    <name evidence="9" type="ORF">P409_14140</name>
</gene>
<dbReference type="EMBL" id="JANX01000153">
    <property type="protein sequence ID" value="KGM33739.1"/>
    <property type="molecule type" value="Genomic_DNA"/>
</dbReference>
<protein>
    <recommendedName>
        <fullName evidence="4">sn-glycerol-3-phosphate-binding periplasmic protein UgpB</fullName>
    </recommendedName>
</protein>
<feature type="chain" id="PRO_5001960801" description="sn-glycerol-3-phosphate-binding periplasmic protein UgpB" evidence="8">
    <location>
        <begin position="27"/>
        <end position="448"/>
    </location>
</feature>
<comment type="subunit">
    <text evidence="3">The complex is composed of two ATP-binding proteins (UgpC), two transmembrane proteins (UgpA and UgpE) and a solute-binding protein (UgpB).</text>
</comment>
<feature type="signal peptide" evidence="8">
    <location>
        <begin position="1"/>
        <end position="26"/>
    </location>
</feature>
<dbReference type="SUPFAM" id="SSF53850">
    <property type="entry name" value="Periplasmic binding protein-like II"/>
    <property type="match status" value="1"/>
</dbReference>
<evidence type="ECO:0000256" key="6">
    <source>
        <dbReference type="ARBA" id="ARBA00022729"/>
    </source>
</evidence>
<evidence type="ECO:0000256" key="8">
    <source>
        <dbReference type="SAM" id="SignalP"/>
    </source>
</evidence>
<reference evidence="9 10" key="1">
    <citation type="submission" date="2014-01" db="EMBL/GenBank/DDBJ databases">
        <title>Genome sequence determination for a cystic fibrosis isolate, Inquilinus limosus.</title>
        <authorList>
            <person name="Pino M."/>
            <person name="Di Conza J."/>
            <person name="Gutkind G."/>
        </authorList>
    </citation>
    <scope>NUCLEOTIDE SEQUENCE [LARGE SCALE GENOMIC DNA]</scope>
    <source>
        <strain evidence="9 10">MP06</strain>
    </source>
</reference>
<dbReference type="AlphaFoldDB" id="A0A0A0D6L7"/>
<evidence type="ECO:0000256" key="7">
    <source>
        <dbReference type="ARBA" id="ARBA00034473"/>
    </source>
</evidence>
<evidence type="ECO:0000256" key="2">
    <source>
        <dbReference type="ARBA" id="ARBA00008520"/>
    </source>
</evidence>
<comment type="function">
    <text evidence="7">Part of the ABC transporter complex UgpBAEC involved in sn-glycerol-3-phosphate (G3P) import. Binds G3P.</text>
</comment>
<evidence type="ECO:0000256" key="3">
    <source>
        <dbReference type="ARBA" id="ARBA00011557"/>
    </source>
</evidence>
<evidence type="ECO:0000256" key="5">
    <source>
        <dbReference type="ARBA" id="ARBA00022448"/>
    </source>
</evidence>
<keyword evidence="6 8" id="KW-0732">Signal</keyword>
<evidence type="ECO:0000313" key="10">
    <source>
        <dbReference type="Proteomes" id="UP000029995"/>
    </source>
</evidence>
<dbReference type="Pfam" id="PF13416">
    <property type="entry name" value="SBP_bac_8"/>
    <property type="match status" value="1"/>
</dbReference>
<dbReference type="PANTHER" id="PTHR43649">
    <property type="entry name" value="ARABINOSE-BINDING PROTEIN-RELATED"/>
    <property type="match status" value="1"/>
</dbReference>
<dbReference type="InterPro" id="IPR006059">
    <property type="entry name" value="SBP"/>
</dbReference>